<evidence type="ECO:0000313" key="1">
    <source>
        <dbReference type="EMBL" id="KAJ1950251.1"/>
    </source>
</evidence>
<keyword evidence="2" id="KW-1185">Reference proteome</keyword>
<dbReference type="EMBL" id="JANBPW010000247">
    <property type="protein sequence ID" value="KAJ1950251.1"/>
    <property type="molecule type" value="Genomic_DNA"/>
</dbReference>
<feature type="non-terminal residue" evidence="1">
    <location>
        <position position="389"/>
    </location>
</feature>
<dbReference type="EC" id="3.2.1.14" evidence="1"/>
<keyword evidence="1" id="KW-0378">Hydrolase</keyword>
<keyword evidence="1" id="KW-0326">Glycosidase</keyword>
<name>A0ACC1JFX7_9FUNG</name>
<accession>A0ACC1JFX7</accession>
<proteinExistence type="predicted"/>
<evidence type="ECO:0000313" key="2">
    <source>
        <dbReference type="Proteomes" id="UP001150603"/>
    </source>
</evidence>
<comment type="caution">
    <text evidence="1">The sequence shown here is derived from an EMBL/GenBank/DDBJ whole genome shotgun (WGS) entry which is preliminary data.</text>
</comment>
<dbReference type="Proteomes" id="UP001150603">
    <property type="component" value="Unassembled WGS sequence"/>
</dbReference>
<organism evidence="1 2">
    <name type="scientific">Linderina macrospora</name>
    <dbReference type="NCBI Taxonomy" id="4868"/>
    <lineage>
        <taxon>Eukaryota</taxon>
        <taxon>Fungi</taxon>
        <taxon>Fungi incertae sedis</taxon>
        <taxon>Zoopagomycota</taxon>
        <taxon>Kickxellomycotina</taxon>
        <taxon>Kickxellomycetes</taxon>
        <taxon>Kickxellales</taxon>
        <taxon>Kickxellaceae</taxon>
        <taxon>Linderina</taxon>
    </lineage>
</organism>
<gene>
    <name evidence="1" type="primary">CHT2_1</name>
    <name evidence="1" type="ORF">FBU59_000767</name>
</gene>
<sequence length="389" mass="41875">MFARHITILCALFSSVALAFSPSSNSNFVVYWGQNSGGSQKPLSDYCRDSTVDVIALSFLYQFPSTGLNFANGCETTFEGSSLLHCPNMASDIKYCQSQGKIVLLSMGGAAGAYGFSSDAEGSSYADTVWNMFMGGSAEKRPFDDAVLDGVDLDIEGGATAGYPAFVNQLRSHFSGKPYYITGAPQCPFPDAMLGSTLNSAWFDMVFVQFYNNFCGLDAYPQGFNYDTWDNWAKTQSVNKNVKIYIGAPGSQSAAGRGFVDANTLNGIVNSVRQKYSSLGGVMTWDASQALTNSDWGRSVSANLKSGGGAPARRKRADLGGHQILTRVANMTSSGTQIPVRIEFIEGKDSERFGFSVKIRALDAPMGKSWELRMPFPEGYGISDAHVPG</sequence>
<reference evidence="1" key="1">
    <citation type="submission" date="2022-07" db="EMBL/GenBank/DDBJ databases">
        <title>Phylogenomic reconstructions and comparative analyses of Kickxellomycotina fungi.</title>
        <authorList>
            <person name="Reynolds N.K."/>
            <person name="Stajich J.E."/>
            <person name="Barry K."/>
            <person name="Grigoriev I.V."/>
            <person name="Crous P."/>
            <person name="Smith M.E."/>
        </authorList>
    </citation>
    <scope>NUCLEOTIDE SEQUENCE</scope>
    <source>
        <strain evidence="1">NRRL 5244</strain>
    </source>
</reference>
<protein>
    <submittedName>
        <fullName evidence="1">Chitinase 2</fullName>
        <ecNumber evidence="1">3.2.1.14</ecNumber>
    </submittedName>
</protein>